<evidence type="ECO:0000313" key="1">
    <source>
        <dbReference type="EMBL" id="CAF1307169.1"/>
    </source>
</evidence>
<evidence type="ECO:0000313" key="2">
    <source>
        <dbReference type="EMBL" id="CAF1570593.1"/>
    </source>
</evidence>
<dbReference type="EMBL" id="CAJNOR010005636">
    <property type="protein sequence ID" value="CAF1570593.1"/>
    <property type="molecule type" value="Genomic_DNA"/>
</dbReference>
<evidence type="ECO:0000313" key="4">
    <source>
        <dbReference type="Proteomes" id="UP000663852"/>
    </source>
</evidence>
<gene>
    <name evidence="1" type="ORF">EDS130_LOCUS30934</name>
    <name evidence="2" type="ORF">XAT740_LOCUS44439</name>
</gene>
<protein>
    <submittedName>
        <fullName evidence="1">Uncharacterized protein</fullName>
    </submittedName>
</protein>
<organism evidence="1 4">
    <name type="scientific">Adineta ricciae</name>
    <name type="common">Rotifer</name>
    <dbReference type="NCBI Taxonomy" id="249248"/>
    <lineage>
        <taxon>Eukaryota</taxon>
        <taxon>Metazoa</taxon>
        <taxon>Spiralia</taxon>
        <taxon>Gnathifera</taxon>
        <taxon>Rotifera</taxon>
        <taxon>Eurotatoria</taxon>
        <taxon>Bdelloidea</taxon>
        <taxon>Adinetida</taxon>
        <taxon>Adinetidae</taxon>
        <taxon>Adineta</taxon>
    </lineage>
</organism>
<dbReference type="Proteomes" id="UP000663852">
    <property type="component" value="Unassembled WGS sequence"/>
</dbReference>
<evidence type="ECO:0000313" key="3">
    <source>
        <dbReference type="Proteomes" id="UP000663828"/>
    </source>
</evidence>
<sequence length="69" mass="7690">MTIPFSFDLHSPANITLQRFVDSSTYCYVGGSCNTQVKSIGLTLDDISRLHVNRNTTAHDQPLISSSWM</sequence>
<proteinExistence type="predicted"/>
<dbReference type="Proteomes" id="UP000663828">
    <property type="component" value="Unassembled WGS sequence"/>
</dbReference>
<reference evidence="1" key="1">
    <citation type="submission" date="2021-02" db="EMBL/GenBank/DDBJ databases">
        <authorList>
            <person name="Nowell W R."/>
        </authorList>
    </citation>
    <scope>NUCLEOTIDE SEQUENCE</scope>
</reference>
<comment type="caution">
    <text evidence="1">The sequence shown here is derived from an EMBL/GenBank/DDBJ whole genome shotgun (WGS) entry which is preliminary data.</text>
</comment>
<dbReference type="EMBL" id="CAJNOJ010000221">
    <property type="protein sequence ID" value="CAF1307169.1"/>
    <property type="molecule type" value="Genomic_DNA"/>
</dbReference>
<keyword evidence="3" id="KW-1185">Reference proteome</keyword>
<name>A0A815E9S7_ADIRI</name>
<dbReference type="AlphaFoldDB" id="A0A815E9S7"/>
<accession>A0A815E9S7</accession>